<sequence length="111" mass="12732">MTIRSRKNFLPTVLFSLVAWSTVFFMIFFVDPQIVRDVPISGSYIPFFLLLFFSLFLTASLLLSHTRRGFLFALGIVVYLYLRLFGLGHLLNTVLLFAFLLVFELAVARSS</sequence>
<keyword evidence="1" id="KW-0472">Membrane</keyword>
<evidence type="ECO:0000313" key="3">
    <source>
        <dbReference type="Proteomes" id="UP000179069"/>
    </source>
</evidence>
<protein>
    <submittedName>
        <fullName evidence="2">Uncharacterized protein</fullName>
    </submittedName>
</protein>
<dbReference type="EMBL" id="MHCI01000009">
    <property type="protein sequence ID" value="OGY16791.1"/>
    <property type="molecule type" value="Genomic_DNA"/>
</dbReference>
<feature type="transmembrane region" description="Helical" evidence="1">
    <location>
        <begin position="42"/>
        <end position="62"/>
    </location>
</feature>
<comment type="caution">
    <text evidence="2">The sequence shown here is derived from an EMBL/GenBank/DDBJ whole genome shotgun (WGS) entry which is preliminary data.</text>
</comment>
<organism evidence="2 3">
    <name type="scientific">Candidatus Chisholmbacteria bacterium RIFCSPHIGHO2_01_FULL_49_18</name>
    <dbReference type="NCBI Taxonomy" id="1797590"/>
    <lineage>
        <taxon>Bacteria</taxon>
        <taxon>Candidatus Chisholmiibacteriota</taxon>
    </lineage>
</organism>
<gene>
    <name evidence="2" type="ORF">A2785_03420</name>
</gene>
<dbReference type="AlphaFoldDB" id="A0A1G1VN24"/>
<name>A0A1G1VN24_9BACT</name>
<evidence type="ECO:0000256" key="1">
    <source>
        <dbReference type="SAM" id="Phobius"/>
    </source>
</evidence>
<keyword evidence="1" id="KW-0812">Transmembrane</keyword>
<evidence type="ECO:0000313" key="2">
    <source>
        <dbReference type="EMBL" id="OGY16791.1"/>
    </source>
</evidence>
<keyword evidence="1" id="KW-1133">Transmembrane helix</keyword>
<reference evidence="2 3" key="1">
    <citation type="journal article" date="2016" name="Nat. Commun.">
        <title>Thousands of microbial genomes shed light on interconnected biogeochemical processes in an aquifer system.</title>
        <authorList>
            <person name="Anantharaman K."/>
            <person name="Brown C.T."/>
            <person name="Hug L.A."/>
            <person name="Sharon I."/>
            <person name="Castelle C.J."/>
            <person name="Probst A.J."/>
            <person name="Thomas B.C."/>
            <person name="Singh A."/>
            <person name="Wilkins M.J."/>
            <person name="Karaoz U."/>
            <person name="Brodie E.L."/>
            <person name="Williams K.H."/>
            <person name="Hubbard S.S."/>
            <person name="Banfield J.F."/>
        </authorList>
    </citation>
    <scope>NUCLEOTIDE SEQUENCE [LARGE SCALE GENOMIC DNA]</scope>
</reference>
<proteinExistence type="predicted"/>
<accession>A0A1G1VN24</accession>
<feature type="transmembrane region" description="Helical" evidence="1">
    <location>
        <begin position="69"/>
        <end position="84"/>
    </location>
</feature>
<dbReference type="Proteomes" id="UP000179069">
    <property type="component" value="Unassembled WGS sequence"/>
</dbReference>
<feature type="transmembrane region" description="Helical" evidence="1">
    <location>
        <begin position="90"/>
        <end position="108"/>
    </location>
</feature>
<feature type="transmembrane region" description="Helical" evidence="1">
    <location>
        <begin position="12"/>
        <end position="30"/>
    </location>
</feature>